<evidence type="ECO:0000313" key="3">
    <source>
        <dbReference type="Proteomes" id="UP001177670"/>
    </source>
</evidence>
<sequence>MHIFILQKSVFEGVSDAEGPTSWVDLEREATRELMERTREREEISSEKELERSGTGLDACCCDTRAISSRSRRVFEIIPDTLSDDK</sequence>
<feature type="compositionally biased region" description="Basic and acidic residues" evidence="1">
    <location>
        <begin position="36"/>
        <end position="52"/>
    </location>
</feature>
<keyword evidence="3" id="KW-1185">Reference proteome</keyword>
<dbReference type="AlphaFoldDB" id="A0AA40KEW2"/>
<comment type="caution">
    <text evidence="2">The sequence shown here is derived from an EMBL/GenBank/DDBJ whole genome shotgun (WGS) entry which is preliminary data.</text>
</comment>
<proteinExistence type="predicted"/>
<accession>A0AA40KEW2</accession>
<organism evidence="2 3">
    <name type="scientific">Melipona bicolor</name>
    <dbReference type="NCBI Taxonomy" id="60889"/>
    <lineage>
        <taxon>Eukaryota</taxon>
        <taxon>Metazoa</taxon>
        <taxon>Ecdysozoa</taxon>
        <taxon>Arthropoda</taxon>
        <taxon>Hexapoda</taxon>
        <taxon>Insecta</taxon>
        <taxon>Pterygota</taxon>
        <taxon>Neoptera</taxon>
        <taxon>Endopterygota</taxon>
        <taxon>Hymenoptera</taxon>
        <taxon>Apocrita</taxon>
        <taxon>Aculeata</taxon>
        <taxon>Apoidea</taxon>
        <taxon>Anthophila</taxon>
        <taxon>Apidae</taxon>
        <taxon>Melipona</taxon>
    </lineage>
</organism>
<gene>
    <name evidence="2" type="ORF">K0M31_016571</name>
</gene>
<reference evidence="2" key="1">
    <citation type="submission" date="2021-10" db="EMBL/GenBank/DDBJ databases">
        <title>Melipona bicolor Genome sequencing and assembly.</title>
        <authorList>
            <person name="Araujo N.S."/>
            <person name="Arias M.C."/>
        </authorList>
    </citation>
    <scope>NUCLEOTIDE SEQUENCE</scope>
    <source>
        <strain evidence="2">USP_2M_L1-L4_2017</strain>
        <tissue evidence="2">Whole body</tissue>
    </source>
</reference>
<feature type="region of interest" description="Disordered" evidence="1">
    <location>
        <begin position="36"/>
        <end position="55"/>
    </location>
</feature>
<dbReference type="Proteomes" id="UP001177670">
    <property type="component" value="Unassembled WGS sequence"/>
</dbReference>
<evidence type="ECO:0000313" key="2">
    <source>
        <dbReference type="EMBL" id="KAK1117536.1"/>
    </source>
</evidence>
<evidence type="ECO:0000256" key="1">
    <source>
        <dbReference type="SAM" id="MobiDB-lite"/>
    </source>
</evidence>
<dbReference type="EMBL" id="JAHYIQ010000050">
    <property type="protein sequence ID" value="KAK1117536.1"/>
    <property type="molecule type" value="Genomic_DNA"/>
</dbReference>
<protein>
    <submittedName>
        <fullName evidence="2">Uncharacterized protein</fullName>
    </submittedName>
</protein>
<name>A0AA40KEW2_9HYME</name>